<dbReference type="PROSITE" id="PS50297">
    <property type="entry name" value="ANK_REP_REGION"/>
    <property type="match status" value="2"/>
</dbReference>
<evidence type="ECO:0000256" key="2">
    <source>
        <dbReference type="ARBA" id="ARBA00023043"/>
    </source>
</evidence>
<gene>
    <name evidence="5" type="ORF">FB567DRAFT_8095</name>
</gene>
<dbReference type="Pfam" id="PF12796">
    <property type="entry name" value="Ank_2"/>
    <property type="match status" value="1"/>
</dbReference>
<feature type="region of interest" description="Disordered" evidence="4">
    <location>
        <begin position="1"/>
        <end position="21"/>
    </location>
</feature>
<dbReference type="GO" id="GO:0085020">
    <property type="term" value="P:protein K6-linked ubiquitination"/>
    <property type="evidence" value="ECO:0007669"/>
    <property type="project" value="TreeGrafter"/>
</dbReference>
<evidence type="ECO:0000256" key="1">
    <source>
        <dbReference type="ARBA" id="ARBA00022737"/>
    </source>
</evidence>
<evidence type="ECO:0000313" key="5">
    <source>
        <dbReference type="EMBL" id="KAH7094630.1"/>
    </source>
</evidence>
<dbReference type="PANTHER" id="PTHR24171">
    <property type="entry name" value="ANKYRIN REPEAT DOMAIN-CONTAINING PROTEIN 39-RELATED"/>
    <property type="match status" value="1"/>
</dbReference>
<dbReference type="AlphaFoldDB" id="A0A8K0W4X9"/>
<dbReference type="EMBL" id="JAGMVJ010000001">
    <property type="protein sequence ID" value="KAH7094630.1"/>
    <property type="molecule type" value="Genomic_DNA"/>
</dbReference>
<evidence type="ECO:0000313" key="6">
    <source>
        <dbReference type="Proteomes" id="UP000813461"/>
    </source>
</evidence>
<dbReference type="PROSITE" id="PS50088">
    <property type="entry name" value="ANK_REPEAT"/>
    <property type="match status" value="2"/>
</dbReference>
<feature type="compositionally biased region" description="Polar residues" evidence="4">
    <location>
        <begin position="1"/>
        <end position="13"/>
    </location>
</feature>
<proteinExistence type="predicted"/>
<name>A0A8K0W4X9_9PLEO</name>
<protein>
    <submittedName>
        <fullName evidence="5">Ankyrin repeat-containing domain protein</fullName>
    </submittedName>
</protein>
<organism evidence="5 6">
    <name type="scientific">Paraphoma chrysanthemicola</name>
    <dbReference type="NCBI Taxonomy" id="798071"/>
    <lineage>
        <taxon>Eukaryota</taxon>
        <taxon>Fungi</taxon>
        <taxon>Dikarya</taxon>
        <taxon>Ascomycota</taxon>
        <taxon>Pezizomycotina</taxon>
        <taxon>Dothideomycetes</taxon>
        <taxon>Pleosporomycetidae</taxon>
        <taxon>Pleosporales</taxon>
        <taxon>Pleosporineae</taxon>
        <taxon>Phaeosphaeriaceae</taxon>
        <taxon>Paraphoma</taxon>
    </lineage>
</organism>
<dbReference type="PANTHER" id="PTHR24171:SF8">
    <property type="entry name" value="BRCA1-ASSOCIATED RING DOMAIN PROTEIN 1"/>
    <property type="match status" value="1"/>
</dbReference>
<keyword evidence="1" id="KW-0677">Repeat</keyword>
<comment type="caution">
    <text evidence="5">The sequence shown here is derived from an EMBL/GenBank/DDBJ whole genome shotgun (WGS) entry which is preliminary data.</text>
</comment>
<dbReference type="SUPFAM" id="SSF48403">
    <property type="entry name" value="Ankyrin repeat"/>
    <property type="match status" value="1"/>
</dbReference>
<feature type="compositionally biased region" description="Basic and acidic residues" evidence="4">
    <location>
        <begin position="76"/>
        <end position="89"/>
    </location>
</feature>
<feature type="repeat" description="ANK" evidence="3">
    <location>
        <begin position="370"/>
        <end position="402"/>
    </location>
</feature>
<feature type="repeat" description="ANK" evidence="3">
    <location>
        <begin position="403"/>
        <end position="435"/>
    </location>
</feature>
<dbReference type="SMART" id="SM00248">
    <property type="entry name" value="ANK"/>
    <property type="match status" value="2"/>
</dbReference>
<accession>A0A8K0W4X9</accession>
<evidence type="ECO:0000256" key="4">
    <source>
        <dbReference type="SAM" id="MobiDB-lite"/>
    </source>
</evidence>
<reference evidence="5" key="1">
    <citation type="journal article" date="2021" name="Nat. Commun.">
        <title>Genetic determinants of endophytism in the Arabidopsis root mycobiome.</title>
        <authorList>
            <person name="Mesny F."/>
            <person name="Miyauchi S."/>
            <person name="Thiergart T."/>
            <person name="Pickel B."/>
            <person name="Atanasova L."/>
            <person name="Karlsson M."/>
            <person name="Huettel B."/>
            <person name="Barry K.W."/>
            <person name="Haridas S."/>
            <person name="Chen C."/>
            <person name="Bauer D."/>
            <person name="Andreopoulos W."/>
            <person name="Pangilinan J."/>
            <person name="LaButti K."/>
            <person name="Riley R."/>
            <person name="Lipzen A."/>
            <person name="Clum A."/>
            <person name="Drula E."/>
            <person name="Henrissat B."/>
            <person name="Kohler A."/>
            <person name="Grigoriev I.V."/>
            <person name="Martin F.M."/>
            <person name="Hacquard S."/>
        </authorList>
    </citation>
    <scope>NUCLEOTIDE SEQUENCE</scope>
    <source>
        <strain evidence="5">MPI-SDFR-AT-0120</strain>
    </source>
</reference>
<dbReference type="InterPro" id="IPR002110">
    <property type="entry name" value="Ankyrin_rpt"/>
</dbReference>
<dbReference type="InterPro" id="IPR036770">
    <property type="entry name" value="Ankyrin_rpt-contain_sf"/>
</dbReference>
<sequence>MEHMQSPNTAKSQQRGKQKRKLHLVKYDRCRFDKQKCTPTTRLWPTKCDRCVQKGFPCSTGQRLERPTKFQPGPKVVEDDATHRNRKESESMEDCDNLLLLLDFLDVLHLARQRLCALETDMLSIFSMRLPSAHHWSSSRRRDKKKLELNIMIEEVKDSITSTKKDIMNSATRSDLARIVEAIISTSLGDDGVKISTFSKCLFCFPEEDFPADELRNLKFRNSKFLLQHRRFDLSSVYALDHRLANHFFGKNLDVRPEEVEDLMTLSSSLASFSESTGCATLAKLTAATLRPFVTFTIRYVAECVEGFRWLGSSLKHMSEMNGKDCLGRTFLHQYFDVSSEADLMLLHYTEPLAKHIESFTAGYDEQDCLGRTLLHIACRNRQANLVEWLIKQGASLDKCTTYGHTPLHYAAANGSTHLCKMLLNGKDSFNVDQKDFTGRTASDYAKGQCFSEILHLISSARAEDGYATIPWEI</sequence>
<dbReference type="Gene3D" id="1.25.40.20">
    <property type="entry name" value="Ankyrin repeat-containing domain"/>
    <property type="match status" value="1"/>
</dbReference>
<feature type="region of interest" description="Disordered" evidence="4">
    <location>
        <begin position="62"/>
        <end position="89"/>
    </location>
</feature>
<dbReference type="GO" id="GO:0004842">
    <property type="term" value="F:ubiquitin-protein transferase activity"/>
    <property type="evidence" value="ECO:0007669"/>
    <property type="project" value="TreeGrafter"/>
</dbReference>
<dbReference type="Proteomes" id="UP000813461">
    <property type="component" value="Unassembled WGS sequence"/>
</dbReference>
<evidence type="ECO:0000256" key="3">
    <source>
        <dbReference type="PROSITE-ProRule" id="PRU00023"/>
    </source>
</evidence>
<keyword evidence="2 3" id="KW-0040">ANK repeat</keyword>
<dbReference type="OrthoDB" id="539213at2759"/>
<keyword evidence="6" id="KW-1185">Reference proteome</keyword>